<comment type="caution">
    <text evidence="1">The sequence shown here is derived from an EMBL/GenBank/DDBJ whole genome shotgun (WGS) entry which is preliminary data.</text>
</comment>
<accession>A0A1G2UXX0</accession>
<dbReference type="Proteomes" id="UP000177697">
    <property type="component" value="Unassembled WGS sequence"/>
</dbReference>
<proteinExistence type="predicted"/>
<organism evidence="1 2">
    <name type="scientific">Candidatus Zambryskibacteria bacterium RIFOXYC1_FULL_39_10</name>
    <dbReference type="NCBI Taxonomy" id="1802779"/>
    <lineage>
        <taxon>Bacteria</taxon>
        <taxon>Candidatus Zambryskiibacteriota</taxon>
    </lineage>
</organism>
<reference evidence="1 2" key="1">
    <citation type="journal article" date="2016" name="Nat. Commun.">
        <title>Thousands of microbial genomes shed light on interconnected biogeochemical processes in an aquifer system.</title>
        <authorList>
            <person name="Anantharaman K."/>
            <person name="Brown C.T."/>
            <person name="Hug L.A."/>
            <person name="Sharon I."/>
            <person name="Castelle C.J."/>
            <person name="Probst A.J."/>
            <person name="Thomas B.C."/>
            <person name="Singh A."/>
            <person name="Wilkins M.J."/>
            <person name="Karaoz U."/>
            <person name="Brodie E.L."/>
            <person name="Williams K.H."/>
            <person name="Hubbard S.S."/>
            <person name="Banfield J.F."/>
        </authorList>
    </citation>
    <scope>NUCLEOTIDE SEQUENCE [LARGE SCALE GENOMIC DNA]</scope>
</reference>
<dbReference type="EMBL" id="MHWW01000025">
    <property type="protein sequence ID" value="OHB14239.1"/>
    <property type="molecule type" value="Genomic_DNA"/>
</dbReference>
<evidence type="ECO:0000313" key="1">
    <source>
        <dbReference type="EMBL" id="OHB14239.1"/>
    </source>
</evidence>
<gene>
    <name evidence="1" type="ORF">A2431_02685</name>
</gene>
<evidence type="ECO:0000313" key="2">
    <source>
        <dbReference type="Proteomes" id="UP000177697"/>
    </source>
</evidence>
<dbReference type="AlphaFoldDB" id="A0A1G2UXX0"/>
<name>A0A1G2UXX0_9BACT</name>
<sequence>MPVQTPIPPAHPSVREEETLQLPIQLDKLTPEAAKRIYSQIRGLSGPTRQEIERLAGVVQK</sequence>
<protein>
    <submittedName>
        <fullName evidence="1">Uncharacterized protein</fullName>
    </submittedName>
</protein>